<dbReference type="Pfam" id="PF20056">
    <property type="entry name" value="DUF6455"/>
    <property type="match status" value="1"/>
</dbReference>
<dbReference type="Proteomes" id="UP000051086">
    <property type="component" value="Unassembled WGS sequence"/>
</dbReference>
<dbReference type="RefSeq" id="WP_058243365.1">
    <property type="nucleotide sequence ID" value="NZ_CYSB01000005.1"/>
</dbReference>
<keyword evidence="4" id="KW-1185">Reference proteome</keyword>
<evidence type="ECO:0000313" key="4">
    <source>
        <dbReference type="Proteomes" id="UP000051086"/>
    </source>
</evidence>
<accession>A0A0P1F5D3</accession>
<reference evidence="2 4" key="2">
    <citation type="submission" date="2015-09" db="EMBL/GenBank/DDBJ databases">
        <authorList>
            <person name="Rodrigo-Torres L."/>
            <person name="Arahal D.R."/>
        </authorList>
    </citation>
    <scope>NUCLEOTIDE SEQUENCE [LARGE SCALE GENOMIC DNA]</scope>
    <source>
        <strain evidence="2 4">CECT 5118</strain>
    </source>
</reference>
<evidence type="ECO:0000313" key="3">
    <source>
        <dbReference type="EMBL" id="CUH72137.1"/>
    </source>
</evidence>
<dbReference type="InterPro" id="IPR045601">
    <property type="entry name" value="DUF6455"/>
</dbReference>
<gene>
    <name evidence="2" type="ORF">TL5118_00258</name>
    <name evidence="3" type="ORF">TL5120_01933</name>
</gene>
<dbReference type="Proteomes" id="UP000051887">
    <property type="component" value="Unassembled WGS sequence"/>
</dbReference>
<evidence type="ECO:0000259" key="1">
    <source>
        <dbReference type="Pfam" id="PF20056"/>
    </source>
</evidence>
<reference evidence="3 5" key="1">
    <citation type="submission" date="2015-09" db="EMBL/GenBank/DDBJ databases">
        <authorList>
            <consortium name="Swine Surveillance"/>
        </authorList>
    </citation>
    <scope>NUCLEOTIDE SEQUENCE [LARGE SCALE GENOMIC DNA]</scope>
    <source>
        <strain evidence="3 5">5120</strain>
    </source>
</reference>
<protein>
    <recommendedName>
        <fullName evidence="1">DUF6455 domain-containing protein</fullName>
    </recommendedName>
</protein>
<evidence type="ECO:0000313" key="2">
    <source>
        <dbReference type="EMBL" id="CUH62958.1"/>
    </source>
</evidence>
<proteinExistence type="predicted"/>
<dbReference type="AlphaFoldDB" id="A0A0P1F5D3"/>
<dbReference type="OrthoDB" id="7961152at2"/>
<dbReference type="EMBL" id="CYSC01000027">
    <property type="protein sequence ID" value="CUH72137.1"/>
    <property type="molecule type" value="Genomic_DNA"/>
</dbReference>
<sequence length="93" mass="10357">MQSDRTPEKNHMALFHHMADAMGVNLEKELLSGRLKLEDLSQSIERCKGCAGPGACKVWLEHAAPGEEDLPPGYCRNATFLRIQRVLGKLPQD</sequence>
<organism evidence="3 5">
    <name type="scientific">Thalassovita autumnalis</name>
    <dbReference type="NCBI Taxonomy" id="2072972"/>
    <lineage>
        <taxon>Bacteria</taxon>
        <taxon>Pseudomonadati</taxon>
        <taxon>Pseudomonadota</taxon>
        <taxon>Alphaproteobacteria</taxon>
        <taxon>Rhodobacterales</taxon>
        <taxon>Roseobacteraceae</taxon>
        <taxon>Thalassovita</taxon>
    </lineage>
</organism>
<name>A0A0P1F5D3_9RHOB</name>
<dbReference type="EMBL" id="CYSB01000005">
    <property type="protein sequence ID" value="CUH62958.1"/>
    <property type="molecule type" value="Genomic_DNA"/>
</dbReference>
<evidence type="ECO:0000313" key="5">
    <source>
        <dbReference type="Proteomes" id="UP000051887"/>
    </source>
</evidence>
<feature type="domain" description="DUF6455" evidence="1">
    <location>
        <begin position="5"/>
        <end position="82"/>
    </location>
</feature>